<protein>
    <submittedName>
        <fullName evidence="2">Uncharacterized protein</fullName>
    </submittedName>
</protein>
<sequence>MSLLGILDSISPRGQGGDPQSPKLAICLNWRLVVPDVGDPQSPTSAAAAQNRCASAPQSLATATQGATLLEDYSGSVTVAGDGDAKYYTPRGLQRQ</sequence>
<evidence type="ECO:0000313" key="3">
    <source>
        <dbReference type="Proteomes" id="UP000024635"/>
    </source>
</evidence>
<dbReference type="EMBL" id="JARK01000232">
    <property type="protein sequence ID" value="EYC40041.1"/>
    <property type="molecule type" value="Genomic_DNA"/>
</dbReference>
<evidence type="ECO:0000313" key="2">
    <source>
        <dbReference type="EMBL" id="EYC40041.1"/>
    </source>
</evidence>
<proteinExistence type="predicted"/>
<name>A0A016WKF1_9BILA</name>
<dbReference type="Proteomes" id="UP000024635">
    <property type="component" value="Unassembled WGS sequence"/>
</dbReference>
<feature type="compositionally biased region" description="Low complexity" evidence="1">
    <location>
        <begin position="46"/>
        <end position="56"/>
    </location>
</feature>
<comment type="caution">
    <text evidence="2">The sequence shown here is derived from an EMBL/GenBank/DDBJ whole genome shotgun (WGS) entry which is preliminary data.</text>
</comment>
<gene>
    <name evidence="2" type="primary">Acey_s0632.g886</name>
    <name evidence="2" type="ORF">Y032_0632g886</name>
</gene>
<evidence type="ECO:0000256" key="1">
    <source>
        <dbReference type="SAM" id="MobiDB-lite"/>
    </source>
</evidence>
<keyword evidence="3" id="KW-1185">Reference proteome</keyword>
<feature type="region of interest" description="Disordered" evidence="1">
    <location>
        <begin position="38"/>
        <end position="57"/>
    </location>
</feature>
<reference evidence="3" key="1">
    <citation type="journal article" date="2015" name="Nat. Genet.">
        <title>The genome and transcriptome of the zoonotic hookworm Ancylostoma ceylanicum identify infection-specific gene families.</title>
        <authorList>
            <person name="Schwarz E.M."/>
            <person name="Hu Y."/>
            <person name="Antoshechkin I."/>
            <person name="Miller M.M."/>
            <person name="Sternberg P.W."/>
            <person name="Aroian R.V."/>
        </authorList>
    </citation>
    <scope>NUCLEOTIDE SEQUENCE</scope>
    <source>
        <strain evidence="3">HY135</strain>
    </source>
</reference>
<feature type="region of interest" description="Disordered" evidence="1">
    <location>
        <begin position="1"/>
        <end position="20"/>
    </location>
</feature>
<organism evidence="2 3">
    <name type="scientific">Ancylostoma ceylanicum</name>
    <dbReference type="NCBI Taxonomy" id="53326"/>
    <lineage>
        <taxon>Eukaryota</taxon>
        <taxon>Metazoa</taxon>
        <taxon>Ecdysozoa</taxon>
        <taxon>Nematoda</taxon>
        <taxon>Chromadorea</taxon>
        <taxon>Rhabditida</taxon>
        <taxon>Rhabditina</taxon>
        <taxon>Rhabditomorpha</taxon>
        <taxon>Strongyloidea</taxon>
        <taxon>Ancylostomatidae</taxon>
        <taxon>Ancylostomatinae</taxon>
        <taxon>Ancylostoma</taxon>
    </lineage>
</organism>
<dbReference type="AlphaFoldDB" id="A0A016WKF1"/>
<accession>A0A016WKF1</accession>